<accession>K2GSG9</accession>
<gene>
    <name evidence="1" type="ORF">ACD_4C00355G0002</name>
</gene>
<reference evidence="1" key="1">
    <citation type="journal article" date="2012" name="Science">
        <title>Fermentation, hydrogen, and sulfur metabolism in multiple uncultivated bacterial phyla.</title>
        <authorList>
            <person name="Wrighton K.C."/>
            <person name="Thomas B.C."/>
            <person name="Sharon I."/>
            <person name="Miller C.S."/>
            <person name="Castelle C.J."/>
            <person name="VerBerkmoes N.C."/>
            <person name="Wilkins M.J."/>
            <person name="Hettich R.L."/>
            <person name="Lipton M.S."/>
            <person name="Williams K.H."/>
            <person name="Long P.E."/>
            <person name="Banfield J.F."/>
        </authorList>
    </citation>
    <scope>NUCLEOTIDE SEQUENCE [LARGE SCALE GENOMIC DNA]</scope>
</reference>
<protein>
    <recommendedName>
        <fullName evidence="2">Rubredoxin</fullName>
    </recommendedName>
</protein>
<name>K2GSG9_9BACT</name>
<evidence type="ECO:0000313" key="1">
    <source>
        <dbReference type="EMBL" id="EKE26250.1"/>
    </source>
</evidence>
<dbReference type="AlphaFoldDB" id="K2GSG9"/>
<evidence type="ECO:0008006" key="2">
    <source>
        <dbReference type="Google" id="ProtNLM"/>
    </source>
</evidence>
<dbReference type="EMBL" id="AMFJ01000871">
    <property type="protein sequence ID" value="EKE26250.1"/>
    <property type="molecule type" value="Genomic_DNA"/>
</dbReference>
<comment type="caution">
    <text evidence="1">The sequence shown here is derived from an EMBL/GenBank/DDBJ whole genome shotgun (WGS) entry which is preliminary data.</text>
</comment>
<proteinExistence type="predicted"/>
<sequence>MTIWKCPNCDYSKESRCKQKKCPNCGDVEFLKFDDNSCGDCKSCGCKK</sequence>
<organism evidence="1">
    <name type="scientific">uncultured bacterium</name>
    <name type="common">gcode 4</name>
    <dbReference type="NCBI Taxonomy" id="1234023"/>
    <lineage>
        <taxon>Bacteria</taxon>
        <taxon>environmental samples</taxon>
    </lineage>
</organism>